<dbReference type="Gene3D" id="1.10.12.10">
    <property type="entry name" value="Lyase 2-enoyl-coa Hydratase, Chain A, domain 2"/>
    <property type="match status" value="1"/>
</dbReference>
<keyword evidence="8" id="KW-1185">Reference proteome</keyword>
<sequence length="329" mass="36322">MSRGMCPEPASPRHHLRNFYIHRHQKHRVCYRDFRKMGSLKDPSKSSIEPYSYQYFNVTFPSEYVAHVEINRPEKLNAFIEVMWLNLGAIFTRLSHDPNVRAVLLTGAGPRAFTAGLDVQAASQSGVLGDSSDGSKDDFARKSLYVKRHIEEFQACVTAIEKCEKPVVAAMHGHTYGLGLDIALCADMRVAAATTAFSIKEVDIGIAADIGVLTRLPKVTGHASFAKEIALTARPFTPAEALNAGLLSYVLPTKEEAVAKGLELCKLVATKSPVAVVGTKELVNYSRDRPTEEGLRYTAIWNMGMVQTDDVKRALLSGLQKRKPTFEKL</sequence>
<dbReference type="CDD" id="cd06558">
    <property type="entry name" value="crotonase-like"/>
    <property type="match status" value="1"/>
</dbReference>
<dbReference type="Proteomes" id="UP001492380">
    <property type="component" value="Unassembled WGS sequence"/>
</dbReference>
<dbReference type="Pfam" id="PF00378">
    <property type="entry name" value="ECH_1"/>
    <property type="match status" value="1"/>
</dbReference>
<protein>
    <submittedName>
        <fullName evidence="7">Delta-delta-dienoyl-CoA isomerase-like protein</fullName>
    </submittedName>
</protein>
<dbReference type="SUPFAM" id="SSF52096">
    <property type="entry name" value="ClpP/crotonase"/>
    <property type="match status" value="1"/>
</dbReference>
<proteinExistence type="inferred from homology"/>
<dbReference type="InterPro" id="IPR029045">
    <property type="entry name" value="ClpP/crotonase-like_dom_sf"/>
</dbReference>
<evidence type="ECO:0000256" key="3">
    <source>
        <dbReference type="ARBA" id="ARBA00022832"/>
    </source>
</evidence>
<name>A0ABR1YZJ2_9PEZI</name>
<gene>
    <name evidence="7" type="ORF">HDK90DRAFT_476163</name>
</gene>
<evidence type="ECO:0000256" key="5">
    <source>
        <dbReference type="ARBA" id="ARBA00023098"/>
    </source>
</evidence>
<comment type="pathway">
    <text evidence="1">Lipid metabolism; fatty acid beta-oxidation.</text>
</comment>
<dbReference type="PANTHER" id="PTHR43149">
    <property type="entry name" value="ENOYL-COA HYDRATASE"/>
    <property type="match status" value="1"/>
</dbReference>
<keyword evidence="4" id="KW-0843">Virulence</keyword>
<dbReference type="InterPro" id="IPR045002">
    <property type="entry name" value="Ech1-like"/>
</dbReference>
<dbReference type="Gene3D" id="3.90.226.10">
    <property type="entry name" value="2-enoyl-CoA Hydratase, Chain A, domain 1"/>
    <property type="match status" value="1"/>
</dbReference>
<evidence type="ECO:0000256" key="6">
    <source>
        <dbReference type="ARBA" id="ARBA00023235"/>
    </source>
</evidence>
<organism evidence="7 8">
    <name type="scientific">Phyllosticta capitalensis</name>
    <dbReference type="NCBI Taxonomy" id="121624"/>
    <lineage>
        <taxon>Eukaryota</taxon>
        <taxon>Fungi</taxon>
        <taxon>Dikarya</taxon>
        <taxon>Ascomycota</taxon>
        <taxon>Pezizomycotina</taxon>
        <taxon>Dothideomycetes</taxon>
        <taxon>Dothideomycetes incertae sedis</taxon>
        <taxon>Botryosphaeriales</taxon>
        <taxon>Phyllostictaceae</taxon>
        <taxon>Phyllosticta</taxon>
    </lineage>
</organism>
<dbReference type="InterPro" id="IPR001753">
    <property type="entry name" value="Enoyl-CoA_hydra/iso"/>
</dbReference>
<dbReference type="InterPro" id="IPR014748">
    <property type="entry name" value="Enoyl-CoA_hydra_C"/>
</dbReference>
<evidence type="ECO:0000256" key="1">
    <source>
        <dbReference type="ARBA" id="ARBA00005005"/>
    </source>
</evidence>
<keyword evidence="3" id="KW-0276">Fatty acid metabolism</keyword>
<comment type="similarity">
    <text evidence="2">Belongs to the enoyl-CoA hydratase/isomerase family.</text>
</comment>
<keyword evidence="6" id="KW-0413">Isomerase</keyword>
<evidence type="ECO:0000313" key="7">
    <source>
        <dbReference type="EMBL" id="KAK8243925.1"/>
    </source>
</evidence>
<reference evidence="7 8" key="1">
    <citation type="submission" date="2024-04" db="EMBL/GenBank/DDBJ databases">
        <title>Phyllosticta paracitricarpa is synonymous to the EU quarantine fungus P. citricarpa based on phylogenomic analyses.</title>
        <authorList>
            <consortium name="Lawrence Berkeley National Laboratory"/>
            <person name="Van Ingen-Buijs V.A."/>
            <person name="Van Westerhoven A.C."/>
            <person name="Haridas S."/>
            <person name="Skiadas P."/>
            <person name="Martin F."/>
            <person name="Groenewald J.Z."/>
            <person name="Crous P.W."/>
            <person name="Seidl M.F."/>
        </authorList>
    </citation>
    <scope>NUCLEOTIDE SEQUENCE [LARGE SCALE GENOMIC DNA]</scope>
    <source>
        <strain evidence="7 8">CBS 123374</strain>
    </source>
</reference>
<dbReference type="EMBL" id="JBBWRZ010000002">
    <property type="protein sequence ID" value="KAK8243925.1"/>
    <property type="molecule type" value="Genomic_DNA"/>
</dbReference>
<dbReference type="PANTHER" id="PTHR43149:SF1">
    <property type="entry name" value="DELTA(3,5)-DELTA(2,4)-DIENOYL-COA ISOMERASE, MITOCHONDRIAL"/>
    <property type="match status" value="1"/>
</dbReference>
<comment type="caution">
    <text evidence="7">The sequence shown here is derived from an EMBL/GenBank/DDBJ whole genome shotgun (WGS) entry which is preliminary data.</text>
</comment>
<accession>A0ABR1YZJ2</accession>
<evidence type="ECO:0000256" key="4">
    <source>
        <dbReference type="ARBA" id="ARBA00023026"/>
    </source>
</evidence>
<keyword evidence="5" id="KW-0443">Lipid metabolism</keyword>
<evidence type="ECO:0000256" key="2">
    <source>
        <dbReference type="ARBA" id="ARBA00005254"/>
    </source>
</evidence>
<evidence type="ECO:0000313" key="8">
    <source>
        <dbReference type="Proteomes" id="UP001492380"/>
    </source>
</evidence>